<dbReference type="Proteomes" id="UP000657574">
    <property type="component" value="Unassembled WGS sequence"/>
</dbReference>
<evidence type="ECO:0000256" key="2">
    <source>
        <dbReference type="ARBA" id="ARBA00023002"/>
    </source>
</evidence>
<gene>
    <name evidence="4" type="ORF">GCM10010121_052780</name>
</gene>
<dbReference type="EMBL" id="BMQA01000019">
    <property type="protein sequence ID" value="GGJ35005.1"/>
    <property type="molecule type" value="Genomic_DNA"/>
</dbReference>
<dbReference type="RefSeq" id="WP_189313739.1">
    <property type="nucleotide sequence ID" value="NZ_BMQA01000019.1"/>
</dbReference>
<dbReference type="SUPFAM" id="SSF51735">
    <property type="entry name" value="NAD(P)-binding Rossmann-fold domains"/>
    <property type="match status" value="1"/>
</dbReference>
<feature type="domain" description="Ketoreductase" evidence="3">
    <location>
        <begin position="7"/>
        <end position="187"/>
    </location>
</feature>
<keyword evidence="5" id="KW-1185">Reference proteome</keyword>
<dbReference type="PRINTS" id="PR00080">
    <property type="entry name" value="SDRFAMILY"/>
</dbReference>
<dbReference type="FunFam" id="3.40.50.720:FF:000084">
    <property type="entry name" value="Short-chain dehydrogenase reductase"/>
    <property type="match status" value="1"/>
</dbReference>
<protein>
    <submittedName>
        <fullName evidence="4">2-hydroxycyclohexane-1-carbonyl-CoA dehydrogenase</fullName>
    </submittedName>
</protein>
<evidence type="ECO:0000313" key="5">
    <source>
        <dbReference type="Proteomes" id="UP000657574"/>
    </source>
</evidence>
<evidence type="ECO:0000313" key="4">
    <source>
        <dbReference type="EMBL" id="GGJ35005.1"/>
    </source>
</evidence>
<dbReference type="PROSITE" id="PS00061">
    <property type="entry name" value="ADH_SHORT"/>
    <property type="match status" value="1"/>
</dbReference>
<dbReference type="InterPro" id="IPR020904">
    <property type="entry name" value="Sc_DH/Rdtase_CS"/>
</dbReference>
<dbReference type="SMART" id="SM00822">
    <property type="entry name" value="PKS_KR"/>
    <property type="match status" value="1"/>
</dbReference>
<dbReference type="GO" id="GO:0032787">
    <property type="term" value="P:monocarboxylic acid metabolic process"/>
    <property type="evidence" value="ECO:0007669"/>
    <property type="project" value="UniProtKB-ARBA"/>
</dbReference>
<reference evidence="4" key="2">
    <citation type="submission" date="2020-09" db="EMBL/GenBank/DDBJ databases">
        <authorList>
            <person name="Sun Q."/>
            <person name="Ohkuma M."/>
        </authorList>
    </citation>
    <scope>NUCLEOTIDE SEQUENCE</scope>
    <source>
        <strain evidence="4">JCM 3086</strain>
    </source>
</reference>
<proteinExistence type="inferred from homology"/>
<keyword evidence="2" id="KW-0560">Oxidoreductase</keyword>
<dbReference type="PANTHER" id="PTHR42879:SF2">
    <property type="entry name" value="3-OXOACYL-[ACYL-CARRIER-PROTEIN] REDUCTASE FABG"/>
    <property type="match status" value="1"/>
</dbReference>
<evidence type="ECO:0000259" key="3">
    <source>
        <dbReference type="SMART" id="SM00822"/>
    </source>
</evidence>
<comment type="similarity">
    <text evidence="1">Belongs to the short-chain dehydrogenases/reductases (SDR) family.</text>
</comment>
<dbReference type="InterPro" id="IPR057326">
    <property type="entry name" value="KR_dom"/>
</dbReference>
<dbReference type="NCBIfam" id="NF005559">
    <property type="entry name" value="PRK07231.1"/>
    <property type="match status" value="1"/>
</dbReference>
<dbReference type="InterPro" id="IPR050259">
    <property type="entry name" value="SDR"/>
</dbReference>
<dbReference type="GO" id="GO:0016491">
    <property type="term" value="F:oxidoreductase activity"/>
    <property type="evidence" value="ECO:0007669"/>
    <property type="project" value="UniProtKB-KW"/>
</dbReference>
<dbReference type="AlphaFoldDB" id="A0A917KXT7"/>
<accession>A0A917KXT7</accession>
<dbReference type="InterPro" id="IPR036291">
    <property type="entry name" value="NAD(P)-bd_dom_sf"/>
</dbReference>
<dbReference type="Pfam" id="PF13561">
    <property type="entry name" value="adh_short_C2"/>
    <property type="match status" value="1"/>
</dbReference>
<dbReference type="Gene3D" id="3.40.50.720">
    <property type="entry name" value="NAD(P)-binding Rossmann-like Domain"/>
    <property type="match status" value="1"/>
</dbReference>
<reference evidence="4" key="1">
    <citation type="journal article" date="2014" name="Int. J. Syst. Evol. Microbiol.">
        <title>Complete genome sequence of Corynebacterium casei LMG S-19264T (=DSM 44701T), isolated from a smear-ripened cheese.</title>
        <authorList>
            <consortium name="US DOE Joint Genome Institute (JGI-PGF)"/>
            <person name="Walter F."/>
            <person name="Albersmeier A."/>
            <person name="Kalinowski J."/>
            <person name="Ruckert C."/>
        </authorList>
    </citation>
    <scope>NUCLEOTIDE SEQUENCE</scope>
    <source>
        <strain evidence="4">JCM 3086</strain>
    </source>
</reference>
<dbReference type="PRINTS" id="PR00081">
    <property type="entry name" value="GDHRDH"/>
</dbReference>
<evidence type="ECO:0000256" key="1">
    <source>
        <dbReference type="ARBA" id="ARBA00006484"/>
    </source>
</evidence>
<name>A0A917KXT7_9ACTN</name>
<dbReference type="PANTHER" id="PTHR42879">
    <property type="entry name" value="3-OXOACYL-(ACYL-CARRIER-PROTEIN) REDUCTASE"/>
    <property type="match status" value="1"/>
</dbReference>
<organism evidence="4 5">
    <name type="scientific">Streptomyces brasiliensis</name>
    <dbReference type="NCBI Taxonomy" id="1954"/>
    <lineage>
        <taxon>Bacteria</taxon>
        <taxon>Bacillati</taxon>
        <taxon>Actinomycetota</taxon>
        <taxon>Actinomycetes</taxon>
        <taxon>Kitasatosporales</taxon>
        <taxon>Streptomycetaceae</taxon>
        <taxon>Streptomyces</taxon>
    </lineage>
</organism>
<sequence length="248" mass="25609">MGQLDSKVAIVTGAGQGIGKAIAERLAAGGATVVVTDINEVTAKETAEGIGNGAIGIRTDVTSRESVDAMVEEVVRKFGRVDVLVNNAGWDKASTFLDSDPADWDRVMQINLYGVLNTCKSVLPLMAEAKSGSVVNLGSDAGRVGSSGEAVYSAAKGGVIAFTKAIAREVARYQINVNCVCPGPTDTALFASIGGDDPKLREALTRAIPFRRLGRPEDLANAVAFLASNEAGYITGQTVSVSGGLTMS</sequence>
<comment type="caution">
    <text evidence="4">The sequence shown here is derived from an EMBL/GenBank/DDBJ whole genome shotgun (WGS) entry which is preliminary data.</text>
</comment>
<dbReference type="InterPro" id="IPR002347">
    <property type="entry name" value="SDR_fam"/>
</dbReference>